<feature type="region of interest" description="Disordered" evidence="1">
    <location>
        <begin position="121"/>
        <end position="142"/>
    </location>
</feature>
<sequence length="211" mass="22675">MVPLCVALMGPWRSPAELGCSGKRAIGSWEAWFSRTSACEWGDMQAEIGDHCEGGGTQSFYLWPDLRPRVRGSIQTGVETASMPRIHVLVRGGSGAAVVPGQQEGSFNLQWNLRPRAEALGRSLNGQRQRRNQGGRTASKELRPRYTMSLTACLRSVNIRGTGKSESLRQGNLVTGNNQRIGSGVQSGAAEGRRRSGRGPEVLGIMIIGGG</sequence>
<dbReference type="EMBL" id="JARKIF010000268">
    <property type="protein sequence ID" value="KAJ7602072.1"/>
    <property type="molecule type" value="Genomic_DNA"/>
</dbReference>
<dbReference type="AlphaFoldDB" id="A0AAD7AWP7"/>
<accession>A0AAD7AWP7</accession>
<comment type="caution">
    <text evidence="2">The sequence shown here is derived from an EMBL/GenBank/DDBJ whole genome shotgun (WGS) entry which is preliminary data.</text>
</comment>
<evidence type="ECO:0000313" key="2">
    <source>
        <dbReference type="EMBL" id="KAJ7602072.1"/>
    </source>
</evidence>
<organism evidence="2 3">
    <name type="scientific">Roridomyces roridus</name>
    <dbReference type="NCBI Taxonomy" id="1738132"/>
    <lineage>
        <taxon>Eukaryota</taxon>
        <taxon>Fungi</taxon>
        <taxon>Dikarya</taxon>
        <taxon>Basidiomycota</taxon>
        <taxon>Agaricomycotina</taxon>
        <taxon>Agaricomycetes</taxon>
        <taxon>Agaricomycetidae</taxon>
        <taxon>Agaricales</taxon>
        <taxon>Marasmiineae</taxon>
        <taxon>Mycenaceae</taxon>
        <taxon>Roridomyces</taxon>
    </lineage>
</organism>
<protein>
    <submittedName>
        <fullName evidence="2">Uncharacterized protein</fullName>
    </submittedName>
</protein>
<feature type="compositionally biased region" description="Polar residues" evidence="1">
    <location>
        <begin position="164"/>
        <end position="186"/>
    </location>
</feature>
<keyword evidence="3" id="KW-1185">Reference proteome</keyword>
<gene>
    <name evidence="2" type="ORF">FB45DRAFT_883800</name>
</gene>
<evidence type="ECO:0000313" key="3">
    <source>
        <dbReference type="Proteomes" id="UP001221142"/>
    </source>
</evidence>
<dbReference type="Proteomes" id="UP001221142">
    <property type="component" value="Unassembled WGS sequence"/>
</dbReference>
<proteinExistence type="predicted"/>
<feature type="region of interest" description="Disordered" evidence="1">
    <location>
        <begin position="164"/>
        <end position="197"/>
    </location>
</feature>
<reference evidence="2" key="1">
    <citation type="submission" date="2023-03" db="EMBL/GenBank/DDBJ databases">
        <title>Massive genome expansion in bonnet fungi (Mycena s.s.) driven by repeated elements and novel gene families across ecological guilds.</title>
        <authorList>
            <consortium name="Lawrence Berkeley National Laboratory"/>
            <person name="Harder C.B."/>
            <person name="Miyauchi S."/>
            <person name="Viragh M."/>
            <person name="Kuo A."/>
            <person name="Thoen E."/>
            <person name="Andreopoulos B."/>
            <person name="Lu D."/>
            <person name="Skrede I."/>
            <person name="Drula E."/>
            <person name="Henrissat B."/>
            <person name="Morin E."/>
            <person name="Kohler A."/>
            <person name="Barry K."/>
            <person name="LaButti K."/>
            <person name="Morin E."/>
            <person name="Salamov A."/>
            <person name="Lipzen A."/>
            <person name="Mereny Z."/>
            <person name="Hegedus B."/>
            <person name="Baldrian P."/>
            <person name="Stursova M."/>
            <person name="Weitz H."/>
            <person name="Taylor A."/>
            <person name="Grigoriev I.V."/>
            <person name="Nagy L.G."/>
            <person name="Martin F."/>
            <person name="Kauserud H."/>
        </authorList>
    </citation>
    <scope>NUCLEOTIDE SEQUENCE</scope>
    <source>
        <strain evidence="2">9284</strain>
    </source>
</reference>
<evidence type="ECO:0000256" key="1">
    <source>
        <dbReference type="SAM" id="MobiDB-lite"/>
    </source>
</evidence>
<name>A0AAD7AWP7_9AGAR</name>